<evidence type="ECO:0008006" key="5">
    <source>
        <dbReference type="Google" id="ProtNLM"/>
    </source>
</evidence>
<keyword evidence="2" id="KW-1133">Transmembrane helix</keyword>
<protein>
    <recommendedName>
        <fullName evidence="5">Carbon monoxide dehydrogenase</fullName>
    </recommendedName>
</protein>
<keyword evidence="2" id="KW-0472">Membrane</keyword>
<organism evidence="3 4">
    <name type="scientific">Nocardioides soli</name>
    <dbReference type="NCBI Taxonomy" id="1036020"/>
    <lineage>
        <taxon>Bacteria</taxon>
        <taxon>Bacillati</taxon>
        <taxon>Actinomycetota</taxon>
        <taxon>Actinomycetes</taxon>
        <taxon>Propionibacteriales</taxon>
        <taxon>Nocardioidaceae</taxon>
        <taxon>Nocardioides</taxon>
    </lineage>
</organism>
<keyword evidence="2" id="KW-0812">Transmembrane</keyword>
<dbReference type="Gene3D" id="3.30.530.20">
    <property type="match status" value="1"/>
</dbReference>
<feature type="transmembrane region" description="Helical" evidence="2">
    <location>
        <begin position="187"/>
        <end position="206"/>
    </location>
</feature>
<accession>A0A7W4W0P7</accession>
<gene>
    <name evidence="3" type="ORF">FHU40_005178</name>
</gene>
<dbReference type="SUPFAM" id="SSF55961">
    <property type="entry name" value="Bet v1-like"/>
    <property type="match status" value="1"/>
</dbReference>
<dbReference type="EMBL" id="JACHWR010000006">
    <property type="protein sequence ID" value="MBB3045321.1"/>
    <property type="molecule type" value="Genomic_DNA"/>
</dbReference>
<proteinExistence type="predicted"/>
<dbReference type="Proteomes" id="UP000589626">
    <property type="component" value="Unassembled WGS sequence"/>
</dbReference>
<sequence>MIITNDFEVGAPLDRAWPVLLDIPRVARCLPGAQLESSDGAVHRGRMSAKIGPISATYAGTATVLEIDDDAHVVVMRLEAREARGQGNANAVLTMRLAGGDDSTRISVETDLKMTGAHAQFGRGILQSVAGAMITRFAANLEAEISGAGPDAAPAEDAPAAQATPAPTAGGAPLDVASLLPALPIPALGRTAVVAVAGLAVGLLLGRRKRSGVTVHLHFHPTSVTKP</sequence>
<evidence type="ECO:0000313" key="4">
    <source>
        <dbReference type="Proteomes" id="UP000589626"/>
    </source>
</evidence>
<evidence type="ECO:0000256" key="2">
    <source>
        <dbReference type="SAM" id="Phobius"/>
    </source>
</evidence>
<feature type="region of interest" description="Disordered" evidence="1">
    <location>
        <begin position="148"/>
        <end position="169"/>
    </location>
</feature>
<dbReference type="RefSeq" id="WP_183595325.1">
    <property type="nucleotide sequence ID" value="NZ_JACHWR010000006.1"/>
</dbReference>
<evidence type="ECO:0000256" key="1">
    <source>
        <dbReference type="SAM" id="MobiDB-lite"/>
    </source>
</evidence>
<evidence type="ECO:0000313" key="3">
    <source>
        <dbReference type="EMBL" id="MBB3045321.1"/>
    </source>
</evidence>
<keyword evidence="4" id="KW-1185">Reference proteome</keyword>
<dbReference type="AlphaFoldDB" id="A0A7W4W0P7"/>
<name>A0A7W4W0P7_9ACTN</name>
<dbReference type="CDD" id="cd07823">
    <property type="entry name" value="SRPBCC_5"/>
    <property type="match status" value="1"/>
</dbReference>
<dbReference type="Pfam" id="PF06240">
    <property type="entry name" value="COXG"/>
    <property type="match status" value="1"/>
</dbReference>
<dbReference type="PANTHER" id="PTHR38588:SF1">
    <property type="entry name" value="BLL0334 PROTEIN"/>
    <property type="match status" value="1"/>
</dbReference>
<dbReference type="InterPro" id="IPR010419">
    <property type="entry name" value="CO_DH_gsu"/>
</dbReference>
<dbReference type="PANTHER" id="PTHR38588">
    <property type="entry name" value="BLL0334 PROTEIN"/>
    <property type="match status" value="1"/>
</dbReference>
<reference evidence="3 4" key="1">
    <citation type="submission" date="2020-08" db="EMBL/GenBank/DDBJ databases">
        <title>Sequencing the genomes of 1000 actinobacteria strains.</title>
        <authorList>
            <person name="Klenk H.-P."/>
        </authorList>
    </citation>
    <scope>NUCLEOTIDE SEQUENCE [LARGE SCALE GENOMIC DNA]</scope>
    <source>
        <strain evidence="3 4">DSM 105498</strain>
    </source>
</reference>
<comment type="caution">
    <text evidence="3">The sequence shown here is derived from an EMBL/GenBank/DDBJ whole genome shotgun (WGS) entry which is preliminary data.</text>
</comment>
<dbReference type="InterPro" id="IPR023393">
    <property type="entry name" value="START-like_dom_sf"/>
</dbReference>